<dbReference type="Proteomes" id="UP000324222">
    <property type="component" value="Unassembled WGS sequence"/>
</dbReference>
<feature type="region of interest" description="Disordered" evidence="1">
    <location>
        <begin position="1"/>
        <end position="20"/>
    </location>
</feature>
<evidence type="ECO:0000313" key="2">
    <source>
        <dbReference type="EMBL" id="MPC34575.1"/>
    </source>
</evidence>
<accession>A0A5B7EMC8</accession>
<dbReference type="AlphaFoldDB" id="A0A5B7EMC8"/>
<evidence type="ECO:0000256" key="1">
    <source>
        <dbReference type="SAM" id="MobiDB-lite"/>
    </source>
</evidence>
<organism evidence="2 3">
    <name type="scientific">Portunus trituberculatus</name>
    <name type="common">Swimming crab</name>
    <name type="synonym">Neptunus trituberculatus</name>
    <dbReference type="NCBI Taxonomy" id="210409"/>
    <lineage>
        <taxon>Eukaryota</taxon>
        <taxon>Metazoa</taxon>
        <taxon>Ecdysozoa</taxon>
        <taxon>Arthropoda</taxon>
        <taxon>Crustacea</taxon>
        <taxon>Multicrustacea</taxon>
        <taxon>Malacostraca</taxon>
        <taxon>Eumalacostraca</taxon>
        <taxon>Eucarida</taxon>
        <taxon>Decapoda</taxon>
        <taxon>Pleocyemata</taxon>
        <taxon>Brachyura</taxon>
        <taxon>Eubrachyura</taxon>
        <taxon>Portunoidea</taxon>
        <taxon>Portunidae</taxon>
        <taxon>Portuninae</taxon>
        <taxon>Portunus</taxon>
    </lineage>
</organism>
<reference evidence="2 3" key="1">
    <citation type="submission" date="2019-05" db="EMBL/GenBank/DDBJ databases">
        <title>Another draft genome of Portunus trituberculatus and its Hox gene families provides insights of decapod evolution.</title>
        <authorList>
            <person name="Jeong J.-H."/>
            <person name="Song I."/>
            <person name="Kim S."/>
            <person name="Choi T."/>
            <person name="Kim D."/>
            <person name="Ryu S."/>
            <person name="Kim W."/>
        </authorList>
    </citation>
    <scope>NUCLEOTIDE SEQUENCE [LARGE SCALE GENOMIC DNA]</scope>
    <source>
        <tissue evidence="2">Muscle</tissue>
    </source>
</reference>
<sequence>MTQRCKGLSGRTANEAQEERELDPRFFNNVRATCYREMASMNAWRDDILQPQFEDRTTQFLPQDPMQLKR</sequence>
<evidence type="ECO:0000313" key="3">
    <source>
        <dbReference type="Proteomes" id="UP000324222"/>
    </source>
</evidence>
<protein>
    <submittedName>
        <fullName evidence="2">Uncharacterized protein</fullName>
    </submittedName>
</protein>
<name>A0A5B7EMC8_PORTR</name>
<dbReference type="EMBL" id="VSRR010003083">
    <property type="protein sequence ID" value="MPC34575.1"/>
    <property type="molecule type" value="Genomic_DNA"/>
</dbReference>
<comment type="caution">
    <text evidence="2">The sequence shown here is derived from an EMBL/GenBank/DDBJ whole genome shotgun (WGS) entry which is preliminary data.</text>
</comment>
<gene>
    <name evidence="2" type="ORF">E2C01_027970</name>
</gene>
<keyword evidence="3" id="KW-1185">Reference proteome</keyword>
<proteinExistence type="predicted"/>